<accession>A0ABY7IXZ9</accession>
<reference evidence="2 3" key="1">
    <citation type="submission" date="2022-12" db="EMBL/GenBank/DDBJ databases">
        <authorList>
            <person name="Ruckert C."/>
            <person name="Busche T."/>
            <person name="Kalinowski J."/>
            <person name="Wittmann C."/>
        </authorList>
    </citation>
    <scope>NUCLEOTIDE SEQUENCE [LARGE SCALE GENOMIC DNA]</scope>
    <source>
        <strain evidence="2 3">DSM 40276</strain>
    </source>
</reference>
<evidence type="ECO:0000313" key="3">
    <source>
        <dbReference type="Proteomes" id="UP001210169"/>
    </source>
</evidence>
<dbReference type="PANTHER" id="PTHR48080">
    <property type="entry name" value="D-GALACTONATE DEHYDRATASE-RELATED"/>
    <property type="match status" value="1"/>
</dbReference>
<gene>
    <name evidence="2" type="ORF">STRNI_001985</name>
</gene>
<evidence type="ECO:0000313" key="2">
    <source>
        <dbReference type="EMBL" id="WAU03795.1"/>
    </source>
</evidence>
<protein>
    <recommendedName>
        <fullName evidence="1">Mandelate racemase/muconate lactonizing enzyme C-terminal domain-containing protein</fullName>
    </recommendedName>
</protein>
<dbReference type="Pfam" id="PF03737">
    <property type="entry name" value="RraA-like"/>
    <property type="match status" value="1"/>
</dbReference>
<dbReference type="SMART" id="SM00922">
    <property type="entry name" value="MR_MLE"/>
    <property type="match status" value="1"/>
</dbReference>
<dbReference type="InterPro" id="IPR036849">
    <property type="entry name" value="Enolase-like_C_sf"/>
</dbReference>
<feature type="domain" description="Mandelate racemase/muconate lactonizing enzyme C-terminal" evidence="1">
    <location>
        <begin position="274"/>
        <end position="370"/>
    </location>
</feature>
<dbReference type="InterPro" id="IPR034593">
    <property type="entry name" value="DgoD-like"/>
</dbReference>
<sequence length="507" mass="55855">MRGRYYALRLRGEILTATARTRGAIIGGFHRDTPKGPFSCGRYVQDSAVRTRVIDYRVPTEIGGVQVNPGDLVFGDLDGVVVIPRKVEDAVIEREMEKASAENLVRRVIEGWLTSTQHFPLAASCEGAALKIVRITATEVVVRAHPGALESPGLNKPLHKIPDHGSKSWMRQFDECPKVILELQLEDGTTGLGELYRGHDWATVAHISAALLGQDVRKVFRQGLPFAKVPEHDGFEIALWDAVAKLHGLRVVDLLGGPVRDRVLVGAWSGQRRDDEVGPLARHYQQQGFTCLKFKCALDDDIVAWCTAIAEAAPGMNVVLTPNERFERPHETRRLAAQLADIGNVLCLEDPILPWMRADYAQLCHSSPVPIVRHFALPYPVPGNHIEDVITAVQNHEAGGFNFSAGLADFQRLDHIADVAGLPCWHGSEIDLGILEAAYLHSCAAARSCLWPSDIFGRYIRSHDLLARPLEFSPPHILLPKGPGLGIALDHDALAEHRIDQRTYTAS</sequence>
<organism evidence="2 3">
    <name type="scientific">Streptomyces nigrescens</name>
    <dbReference type="NCBI Taxonomy" id="1920"/>
    <lineage>
        <taxon>Bacteria</taxon>
        <taxon>Bacillati</taxon>
        <taxon>Actinomycetota</taxon>
        <taxon>Actinomycetes</taxon>
        <taxon>Kitasatosporales</taxon>
        <taxon>Streptomycetaceae</taxon>
        <taxon>Streptomyces</taxon>
    </lineage>
</organism>
<dbReference type="Proteomes" id="UP001210169">
    <property type="component" value="Chromosome"/>
</dbReference>
<dbReference type="Gene3D" id="3.30.390.10">
    <property type="entry name" value="Enolase-like, N-terminal domain"/>
    <property type="match status" value="1"/>
</dbReference>
<dbReference type="EMBL" id="CP114203">
    <property type="protein sequence ID" value="WAU03795.1"/>
    <property type="molecule type" value="Genomic_DNA"/>
</dbReference>
<dbReference type="SUPFAM" id="SSF54826">
    <property type="entry name" value="Enolase N-terminal domain-like"/>
    <property type="match status" value="1"/>
</dbReference>
<dbReference type="InterPro" id="IPR029065">
    <property type="entry name" value="Enolase_C-like"/>
</dbReference>
<dbReference type="PANTHER" id="PTHR48080:SF2">
    <property type="entry name" value="D-GALACTONATE DEHYDRATASE"/>
    <property type="match status" value="1"/>
</dbReference>
<dbReference type="Gene3D" id="3.50.30.40">
    <property type="entry name" value="Ribonuclease E inhibitor RraA/RraA-like"/>
    <property type="match status" value="1"/>
</dbReference>
<dbReference type="SUPFAM" id="SSF51604">
    <property type="entry name" value="Enolase C-terminal domain-like"/>
    <property type="match status" value="1"/>
</dbReference>
<dbReference type="Gene3D" id="3.20.20.120">
    <property type="entry name" value="Enolase-like C-terminal domain"/>
    <property type="match status" value="1"/>
</dbReference>
<dbReference type="InterPro" id="IPR036704">
    <property type="entry name" value="RraA/RraA-like_sf"/>
</dbReference>
<dbReference type="InterPro" id="IPR005493">
    <property type="entry name" value="RraA/RraA-like"/>
</dbReference>
<dbReference type="InterPro" id="IPR029017">
    <property type="entry name" value="Enolase-like_N"/>
</dbReference>
<dbReference type="SUPFAM" id="SSF89562">
    <property type="entry name" value="RraA-like"/>
    <property type="match status" value="1"/>
</dbReference>
<dbReference type="RefSeq" id="WP_277411002.1">
    <property type="nucleotide sequence ID" value="NZ_CP114203.1"/>
</dbReference>
<evidence type="ECO:0000259" key="1">
    <source>
        <dbReference type="SMART" id="SM00922"/>
    </source>
</evidence>
<name>A0ABY7IXZ9_STRNI</name>
<dbReference type="Pfam" id="PF13378">
    <property type="entry name" value="MR_MLE_C"/>
    <property type="match status" value="2"/>
</dbReference>
<dbReference type="GeneID" id="301331173"/>
<keyword evidence="3" id="KW-1185">Reference proteome</keyword>
<proteinExistence type="predicted"/>
<dbReference type="InterPro" id="IPR013342">
    <property type="entry name" value="Mandelate_racemase_C"/>
</dbReference>